<reference evidence="2" key="2">
    <citation type="submission" date="2024-02" db="EMBL/GenBank/DDBJ databases">
        <title>The Genome Sequence of Enterococcus diestrammenae JM9A.</title>
        <authorList>
            <person name="Earl A."/>
            <person name="Manson A."/>
            <person name="Gilmore M."/>
            <person name="Sanders J."/>
            <person name="Shea T."/>
            <person name="Howe W."/>
            <person name="Livny J."/>
            <person name="Cuomo C."/>
            <person name="Neafsey D."/>
            <person name="Birren B."/>
        </authorList>
    </citation>
    <scope>NUCLEOTIDE SEQUENCE</scope>
    <source>
        <strain evidence="2">JM9A</strain>
    </source>
</reference>
<reference evidence="2" key="1">
    <citation type="submission" date="2016-06" db="EMBL/GenBank/DDBJ databases">
        <authorList>
            <person name="Van Tyne D."/>
        </authorList>
    </citation>
    <scope>NUCLEOTIDE SEQUENCE</scope>
    <source>
        <strain evidence="2">JM9A</strain>
    </source>
</reference>
<gene>
    <name evidence="2" type="ORF">BAU18_002042</name>
</gene>
<keyword evidence="3" id="KW-1185">Reference proteome</keyword>
<evidence type="ECO:0000313" key="2">
    <source>
        <dbReference type="EMBL" id="MEO1782448.1"/>
    </source>
</evidence>
<protein>
    <submittedName>
        <fullName evidence="2">Uncharacterized protein</fullName>
    </submittedName>
</protein>
<accession>A0ABV0F319</accession>
<feature type="compositionally biased region" description="Low complexity" evidence="1">
    <location>
        <begin position="151"/>
        <end position="160"/>
    </location>
</feature>
<dbReference type="EMBL" id="MAEI02000001">
    <property type="protein sequence ID" value="MEO1782448.1"/>
    <property type="molecule type" value="Genomic_DNA"/>
</dbReference>
<feature type="region of interest" description="Disordered" evidence="1">
    <location>
        <begin position="117"/>
        <end position="160"/>
    </location>
</feature>
<dbReference type="Proteomes" id="UP001429357">
    <property type="component" value="Unassembled WGS sequence"/>
</dbReference>
<feature type="compositionally biased region" description="Low complexity" evidence="1">
    <location>
        <begin position="117"/>
        <end position="127"/>
    </location>
</feature>
<sequence>MKKKQKEKLMKAFRPSFDSTRQKLFRHLEQTATKLYNLDITASLNPKNHEQLLVVNNTPGTETKPLIVPIDETFVSIIKRVQKQEKAVLEQFTTNLTHEIASYWYVPATEATIASASAPSETAPAQETAAALVDEPASTSQETAEEKAPEAKTAASAESTEKTAALTTAAFTKAMEEFPKFFVTTAADQILVKEKTAKEDRLLATIGTQKVGEFTIEKALDRKYKLKTEVIPVIEAFANTPLAQR</sequence>
<evidence type="ECO:0000256" key="1">
    <source>
        <dbReference type="SAM" id="MobiDB-lite"/>
    </source>
</evidence>
<evidence type="ECO:0000313" key="3">
    <source>
        <dbReference type="Proteomes" id="UP001429357"/>
    </source>
</evidence>
<name>A0ABV0F319_9ENTE</name>
<organism evidence="2 3">
    <name type="scientific">Enterococcus diestrammenae</name>
    <dbReference type="NCBI Taxonomy" id="1155073"/>
    <lineage>
        <taxon>Bacteria</taxon>
        <taxon>Bacillati</taxon>
        <taxon>Bacillota</taxon>
        <taxon>Bacilli</taxon>
        <taxon>Lactobacillales</taxon>
        <taxon>Enterococcaceae</taxon>
        <taxon>Enterococcus</taxon>
    </lineage>
</organism>
<dbReference type="RefSeq" id="WP_161869151.1">
    <property type="nucleotide sequence ID" value="NZ_JAQFAM010000018.1"/>
</dbReference>
<proteinExistence type="predicted"/>
<comment type="caution">
    <text evidence="2">The sequence shown here is derived from an EMBL/GenBank/DDBJ whole genome shotgun (WGS) entry which is preliminary data.</text>
</comment>